<feature type="transmembrane region" description="Helical" evidence="6">
    <location>
        <begin position="276"/>
        <end position="295"/>
    </location>
</feature>
<dbReference type="InterPro" id="IPR018076">
    <property type="entry name" value="T2SS_GspF_dom"/>
</dbReference>
<evidence type="ECO:0000313" key="9">
    <source>
        <dbReference type="Proteomes" id="UP000305778"/>
    </source>
</evidence>
<proteinExistence type="predicted"/>
<keyword evidence="9" id="KW-1185">Reference proteome</keyword>
<dbReference type="EMBL" id="SUMC01000030">
    <property type="protein sequence ID" value="TKA08527.1"/>
    <property type="molecule type" value="Genomic_DNA"/>
</dbReference>
<dbReference type="AlphaFoldDB" id="A0A4U0SK21"/>
<keyword evidence="3 6" id="KW-0812">Transmembrane</keyword>
<name>A0A4U0SK21_9ACTN</name>
<evidence type="ECO:0000259" key="7">
    <source>
        <dbReference type="Pfam" id="PF00482"/>
    </source>
</evidence>
<feature type="transmembrane region" description="Helical" evidence="6">
    <location>
        <begin position="301"/>
        <end position="322"/>
    </location>
</feature>
<dbReference type="PANTHER" id="PTHR35007:SF4">
    <property type="entry name" value="CONSERVED TRANSMEMBRANE PROTEIN-RELATED"/>
    <property type="match status" value="1"/>
</dbReference>
<comment type="caution">
    <text evidence="8">The sequence shown here is derived from an EMBL/GenBank/DDBJ whole genome shotgun (WGS) entry which is preliminary data.</text>
</comment>
<sequence length="337" mass="33635">MGTIGRPVRTGPGGPGCPGGFPGRHRCREAAVNGHPGLGAVPVWAATLCAGAAAWAMCGRDEALRRARLLLGDGGGPGGPLSRGPALGALGAFWGSLRARFGWRLGRESLCVPVGLVIAVPAHSVLPALGGAAAVPLVGSWLRGREQQAAVERRAASVGDLCGSLAGELRAGRPPHAALAGAVERAGWPDCPDLAESATLLLAAARFGGDIPAALREAARSPGAEGLAGAAACWQVAVDGGAGLADGLDRIAAALRAEHDQREDLRAQLAGPRSTAVMLALLPVFGVVLGTGMGADPLRVLLGTPAGVGCLVAGGLLEWAGLAWTARIVRSAEEGAS</sequence>
<evidence type="ECO:0000256" key="3">
    <source>
        <dbReference type="ARBA" id="ARBA00022692"/>
    </source>
</evidence>
<feature type="domain" description="Type II secretion system protein GspF" evidence="7">
    <location>
        <begin position="162"/>
        <end position="288"/>
    </location>
</feature>
<evidence type="ECO:0000256" key="5">
    <source>
        <dbReference type="ARBA" id="ARBA00023136"/>
    </source>
</evidence>
<keyword evidence="5 6" id="KW-0472">Membrane</keyword>
<evidence type="ECO:0000256" key="6">
    <source>
        <dbReference type="SAM" id="Phobius"/>
    </source>
</evidence>
<dbReference type="Pfam" id="PF00482">
    <property type="entry name" value="T2SSF"/>
    <property type="match status" value="1"/>
</dbReference>
<reference evidence="8 9" key="1">
    <citation type="submission" date="2019-04" db="EMBL/GenBank/DDBJ databases">
        <title>Streptomyces oryziradicis sp. nov., a novel actinomycete isolated from rhizosphere soil of rice (Oryza sativa L.).</title>
        <authorList>
            <person name="Li C."/>
        </authorList>
    </citation>
    <scope>NUCLEOTIDE SEQUENCE [LARGE SCALE GENOMIC DNA]</scope>
    <source>
        <strain evidence="8 9">NEAU-C40</strain>
    </source>
</reference>
<protein>
    <recommendedName>
        <fullName evidence="7">Type II secretion system protein GspF domain-containing protein</fullName>
    </recommendedName>
</protein>
<evidence type="ECO:0000256" key="2">
    <source>
        <dbReference type="ARBA" id="ARBA00022475"/>
    </source>
</evidence>
<dbReference type="PANTHER" id="PTHR35007">
    <property type="entry name" value="INTEGRAL MEMBRANE PROTEIN-RELATED"/>
    <property type="match status" value="1"/>
</dbReference>
<dbReference type="Proteomes" id="UP000305778">
    <property type="component" value="Unassembled WGS sequence"/>
</dbReference>
<dbReference type="GO" id="GO:0005886">
    <property type="term" value="C:plasma membrane"/>
    <property type="evidence" value="ECO:0007669"/>
    <property type="project" value="UniProtKB-SubCell"/>
</dbReference>
<accession>A0A4U0SK21</accession>
<organism evidence="8 9">
    <name type="scientific">Actinacidiphila oryziradicis</name>
    <dbReference type="NCBI Taxonomy" id="2571141"/>
    <lineage>
        <taxon>Bacteria</taxon>
        <taxon>Bacillati</taxon>
        <taxon>Actinomycetota</taxon>
        <taxon>Actinomycetes</taxon>
        <taxon>Kitasatosporales</taxon>
        <taxon>Streptomycetaceae</taxon>
        <taxon>Actinacidiphila</taxon>
    </lineage>
</organism>
<keyword evidence="2" id="KW-1003">Cell membrane</keyword>
<evidence type="ECO:0000256" key="4">
    <source>
        <dbReference type="ARBA" id="ARBA00022989"/>
    </source>
</evidence>
<gene>
    <name evidence="8" type="ORF">FCI23_27880</name>
</gene>
<evidence type="ECO:0000256" key="1">
    <source>
        <dbReference type="ARBA" id="ARBA00004651"/>
    </source>
</evidence>
<comment type="subcellular location">
    <subcellularLocation>
        <location evidence="1">Cell membrane</location>
        <topology evidence="1">Multi-pass membrane protein</topology>
    </subcellularLocation>
</comment>
<dbReference type="OrthoDB" id="4337966at2"/>
<evidence type="ECO:0000313" key="8">
    <source>
        <dbReference type="EMBL" id="TKA08527.1"/>
    </source>
</evidence>
<keyword evidence="4 6" id="KW-1133">Transmembrane helix</keyword>